<feature type="region of interest" description="Disordered" evidence="1">
    <location>
        <begin position="1"/>
        <end position="39"/>
    </location>
</feature>
<dbReference type="GeneID" id="38779555"/>
<feature type="compositionally biased region" description="Basic and acidic residues" evidence="1">
    <location>
        <begin position="161"/>
        <end position="173"/>
    </location>
</feature>
<evidence type="ECO:0000313" key="3">
    <source>
        <dbReference type="Proteomes" id="UP000287166"/>
    </source>
</evidence>
<organism evidence="2 3">
    <name type="scientific">Sparassis crispa</name>
    <dbReference type="NCBI Taxonomy" id="139825"/>
    <lineage>
        <taxon>Eukaryota</taxon>
        <taxon>Fungi</taxon>
        <taxon>Dikarya</taxon>
        <taxon>Basidiomycota</taxon>
        <taxon>Agaricomycotina</taxon>
        <taxon>Agaricomycetes</taxon>
        <taxon>Polyporales</taxon>
        <taxon>Sparassidaceae</taxon>
        <taxon>Sparassis</taxon>
    </lineage>
</organism>
<dbReference type="Proteomes" id="UP000287166">
    <property type="component" value="Unassembled WGS sequence"/>
</dbReference>
<dbReference type="EMBL" id="BFAD01000004">
    <property type="protein sequence ID" value="GBE82638.1"/>
    <property type="molecule type" value="Genomic_DNA"/>
</dbReference>
<dbReference type="RefSeq" id="XP_027613551.1">
    <property type="nucleotide sequence ID" value="XM_027757750.1"/>
</dbReference>
<dbReference type="AlphaFoldDB" id="A0A401GKE4"/>
<comment type="caution">
    <text evidence="2">The sequence shown here is derived from an EMBL/GenBank/DDBJ whole genome shotgun (WGS) entry which is preliminary data.</text>
</comment>
<proteinExistence type="predicted"/>
<reference evidence="2 3" key="1">
    <citation type="journal article" date="2018" name="Sci. Rep.">
        <title>Genome sequence of the cauliflower mushroom Sparassis crispa (Hanabiratake) and its association with beneficial usage.</title>
        <authorList>
            <person name="Kiyama R."/>
            <person name="Furutani Y."/>
            <person name="Kawaguchi K."/>
            <person name="Nakanishi T."/>
        </authorList>
    </citation>
    <scope>NUCLEOTIDE SEQUENCE [LARGE SCALE GENOMIC DNA]</scope>
</reference>
<gene>
    <name evidence="2" type="ORF">SCP_0410230</name>
</gene>
<keyword evidence="3" id="KW-1185">Reference proteome</keyword>
<accession>A0A401GKE4</accession>
<name>A0A401GKE4_9APHY</name>
<feature type="compositionally biased region" description="Basic and acidic residues" evidence="1">
    <location>
        <begin position="79"/>
        <end position="90"/>
    </location>
</feature>
<evidence type="ECO:0000256" key="1">
    <source>
        <dbReference type="SAM" id="MobiDB-lite"/>
    </source>
</evidence>
<protein>
    <submittedName>
        <fullName evidence="2">Uncharacterized protein</fullName>
    </submittedName>
</protein>
<evidence type="ECO:0000313" key="2">
    <source>
        <dbReference type="EMBL" id="GBE82638.1"/>
    </source>
</evidence>
<feature type="region of interest" description="Disordered" evidence="1">
    <location>
        <begin position="159"/>
        <end position="179"/>
    </location>
</feature>
<dbReference type="InParanoid" id="A0A401GKE4"/>
<sequence length="179" mass="20345">MQSTKPFSKTHCQTASTENISPTNTGPILKQSPLGRTPIKRVRFSPSTTSLKGKWNDIPERTKRFARSSPQKASVARRHTFDVRGDKPQKADGCRVSVRECMISGPKKLLTREELERECAKRNRGNSRLDSDAIGPQFHVSRSGSFQRLLAQRLRVWPSSRRGDQKKAGEHFRRVSYPE</sequence>
<feature type="region of interest" description="Disordered" evidence="1">
    <location>
        <begin position="68"/>
        <end position="90"/>
    </location>
</feature>
<feature type="compositionally biased region" description="Polar residues" evidence="1">
    <location>
        <begin position="1"/>
        <end position="26"/>
    </location>
</feature>